<dbReference type="Pfam" id="PF01636">
    <property type="entry name" value="APH"/>
    <property type="match status" value="1"/>
</dbReference>
<dbReference type="SUPFAM" id="SSF56112">
    <property type="entry name" value="Protein kinase-like (PK-like)"/>
    <property type="match status" value="1"/>
</dbReference>
<name>A0A3B0CK10_9BACL</name>
<dbReference type="EMBL" id="RBAH01000003">
    <property type="protein sequence ID" value="RKN85743.1"/>
    <property type="molecule type" value="Genomic_DNA"/>
</dbReference>
<dbReference type="AlphaFoldDB" id="A0A3B0CK10"/>
<gene>
    <name evidence="2" type="ORF">D7M11_05215</name>
</gene>
<protein>
    <recommendedName>
        <fullName evidence="1">Aminoglycoside phosphotransferase domain-containing protein</fullName>
    </recommendedName>
</protein>
<evidence type="ECO:0000313" key="3">
    <source>
        <dbReference type="Proteomes" id="UP000282311"/>
    </source>
</evidence>
<feature type="domain" description="Aminoglycoside phosphotransferase" evidence="1">
    <location>
        <begin position="29"/>
        <end position="244"/>
    </location>
</feature>
<sequence length="296" mass="33423">MGDSYERMVQHNWRLTNVSALQTIEGKGNRSIRVFAAAEGIFALKTFDPALPEERIVDYTGALVYLQDQRPGISPKLVSTAAAGTYIRHEHQYMYLMEYIQGRQLEETEEDEYKLGRAAASLHRLRGCPVRANLNVRERIADMCKRFHAYPFKSEYDRIIGSLPDFDALPQSFIHTDIGPHNAMMSAEGNVVFIDLDDAGEGSTVIDAGYPLIAQFVRFDPHTGEIRFNAALARAFYAGYFSMQPVPGLHKELLFDGAVFMQLMYMPCYGESGIMPMWELLAYAIRNRDAMLKAIG</sequence>
<dbReference type="RefSeq" id="WP_120746112.1">
    <property type="nucleotide sequence ID" value="NZ_RBAH01000003.1"/>
</dbReference>
<evidence type="ECO:0000259" key="1">
    <source>
        <dbReference type="Pfam" id="PF01636"/>
    </source>
</evidence>
<proteinExistence type="predicted"/>
<reference evidence="2 3" key="1">
    <citation type="journal article" date="2007" name="Int. J. Syst. Evol. Microbiol.">
        <title>Paenibacillus ginsengarvi sp. nov., isolated from soil from ginseng cultivation.</title>
        <authorList>
            <person name="Yoon M.H."/>
            <person name="Ten L.N."/>
            <person name="Im W.T."/>
        </authorList>
    </citation>
    <scope>NUCLEOTIDE SEQUENCE [LARGE SCALE GENOMIC DNA]</scope>
    <source>
        <strain evidence="2 3">KCTC 13059</strain>
    </source>
</reference>
<keyword evidence="3" id="KW-1185">Reference proteome</keyword>
<dbReference type="Gene3D" id="3.90.1200.10">
    <property type="match status" value="1"/>
</dbReference>
<accession>A0A3B0CK10</accession>
<evidence type="ECO:0000313" key="2">
    <source>
        <dbReference type="EMBL" id="RKN85743.1"/>
    </source>
</evidence>
<organism evidence="2 3">
    <name type="scientific">Paenibacillus ginsengarvi</name>
    <dbReference type="NCBI Taxonomy" id="400777"/>
    <lineage>
        <taxon>Bacteria</taxon>
        <taxon>Bacillati</taxon>
        <taxon>Bacillota</taxon>
        <taxon>Bacilli</taxon>
        <taxon>Bacillales</taxon>
        <taxon>Paenibacillaceae</taxon>
        <taxon>Paenibacillus</taxon>
    </lineage>
</organism>
<comment type="caution">
    <text evidence="2">The sequence shown here is derived from an EMBL/GenBank/DDBJ whole genome shotgun (WGS) entry which is preliminary data.</text>
</comment>
<dbReference type="Gene3D" id="3.30.200.20">
    <property type="entry name" value="Phosphorylase Kinase, domain 1"/>
    <property type="match status" value="1"/>
</dbReference>
<dbReference type="OrthoDB" id="60975at2"/>
<dbReference type="InterPro" id="IPR011009">
    <property type="entry name" value="Kinase-like_dom_sf"/>
</dbReference>
<dbReference type="Proteomes" id="UP000282311">
    <property type="component" value="Unassembled WGS sequence"/>
</dbReference>
<dbReference type="InterPro" id="IPR002575">
    <property type="entry name" value="Aminoglycoside_PTrfase"/>
</dbReference>